<dbReference type="Proteomes" id="UP000029492">
    <property type="component" value="Chromosome"/>
</dbReference>
<dbReference type="KEGG" id="mor:MOC_0062"/>
<reference evidence="1 2" key="1">
    <citation type="journal article" date="2014" name="PLoS ONE">
        <title>Genome Information of Methylobacterium oryzae, a Plant-Probiotic Methylotroph in the Phyllosphere.</title>
        <authorList>
            <person name="Kwak M.J."/>
            <person name="Jeong H."/>
            <person name="Madhaiyan M."/>
            <person name="Lee Y."/>
            <person name="Sa T.M."/>
            <person name="Oh T.K."/>
            <person name="Kim J.F."/>
        </authorList>
    </citation>
    <scope>NUCLEOTIDE SEQUENCE [LARGE SCALE GENOMIC DNA]</scope>
    <source>
        <strain evidence="1 2">CBMB20</strain>
    </source>
</reference>
<accession>A0A089NKC9</accession>
<evidence type="ECO:0000313" key="1">
    <source>
        <dbReference type="EMBL" id="AIQ87817.1"/>
    </source>
</evidence>
<keyword evidence="2" id="KW-1185">Reference proteome</keyword>
<gene>
    <name evidence="1" type="ORF">MOC_0062</name>
</gene>
<dbReference type="STRING" id="693986.MOC_0062"/>
<dbReference type="HOGENOM" id="CLU_2666912_0_0_5"/>
<sequence length="75" mass="7972">MAADEVTASPVRLAYRAGAVQKNGRCLGAKTGEPAAADRRCMQGRRRAMTDILITGPCRDAERKRSAALAVASVR</sequence>
<organism evidence="1 2">
    <name type="scientific">Methylobacterium oryzae CBMB20</name>
    <dbReference type="NCBI Taxonomy" id="693986"/>
    <lineage>
        <taxon>Bacteria</taxon>
        <taxon>Pseudomonadati</taxon>
        <taxon>Pseudomonadota</taxon>
        <taxon>Alphaproteobacteria</taxon>
        <taxon>Hyphomicrobiales</taxon>
        <taxon>Methylobacteriaceae</taxon>
        <taxon>Methylobacterium</taxon>
    </lineage>
</organism>
<name>A0A089NKC9_9HYPH</name>
<proteinExistence type="predicted"/>
<evidence type="ECO:0000313" key="2">
    <source>
        <dbReference type="Proteomes" id="UP000029492"/>
    </source>
</evidence>
<protein>
    <submittedName>
        <fullName evidence="1">Protein of unassigned function</fullName>
    </submittedName>
</protein>
<dbReference type="EMBL" id="CP003811">
    <property type="protein sequence ID" value="AIQ87817.1"/>
    <property type="molecule type" value="Genomic_DNA"/>
</dbReference>
<dbReference type="AlphaFoldDB" id="A0A089NKC9"/>